<evidence type="ECO:0000313" key="2">
    <source>
        <dbReference type="Proteomes" id="UP000623681"/>
    </source>
</evidence>
<sequence>MKIGIIDADLMDNGTRHPNLALMKIAGYHIELGNEVKLIYKSYDYIREYDKVYISCVFSFTYIPEWVINEPNVVIGGTGFYEDGGAPLPYDIEHHKPYYDLYKEYIEAMTNDGKNPKRYSDYLNYSIGFTTRGCFRKCDFCVNKKYDKVQRHSKVNEFLDNDRPMIYLWDDNILAYSRWEEVLDELVETGKPFQFRQGMDIRLMTQRKAFRFNNVKYHGDFIFAFDHLSDRELIIDKIQMWKRYTNKQPKMYVLSGFESQDEFDIENVFERISILMRYGCLPYIMRHKNYKKSKYSGMYIQIARWCNQPQFYKKMSFREFCERNQFYHSNSNTYCASYRAMLEFEKDNPEIASKYFDKKFNDENIYLMSYGYGRRYCNKQECRQCKLSLKCWDDIVNGKVRNDEIIKLYYSSELDSTCLEYKNAECSTKPVIAGQFLSKFIINVNTNEIYNFIKNSENELPKKELCILPEQDDKYYINLLNEIFKSDMSKEVRINRIIEELNIEVEKDKKVLIKSLKLLAIMDFIILSKGNKDGKIKLSPLGKELMSLNRSKQRIIWQNNTYRIPIFQHYISINGIERDFENSLNKIGINDKEKYISDCKKINQMMKKSFDISVQSV</sequence>
<dbReference type="InterPro" id="IPR058240">
    <property type="entry name" value="rSAM_sf"/>
</dbReference>
<gene>
    <name evidence="1" type="ORF">JK634_15470</name>
</gene>
<evidence type="ECO:0000313" key="1">
    <source>
        <dbReference type="EMBL" id="MBL4933213.1"/>
    </source>
</evidence>
<evidence type="ECO:0008006" key="3">
    <source>
        <dbReference type="Google" id="ProtNLM"/>
    </source>
</evidence>
<reference evidence="1" key="1">
    <citation type="submission" date="2021-01" db="EMBL/GenBank/DDBJ databases">
        <title>Genome public.</title>
        <authorList>
            <person name="Liu C."/>
            <person name="Sun Q."/>
        </authorList>
    </citation>
    <scope>NUCLEOTIDE SEQUENCE</scope>
    <source>
        <strain evidence="1">YIM B02565</strain>
    </source>
</reference>
<accession>A0A937FJ70</accession>
<protein>
    <recommendedName>
        <fullName evidence="3">Radical SAM protein</fullName>
    </recommendedName>
</protein>
<keyword evidence="2" id="KW-1185">Reference proteome</keyword>
<proteinExistence type="predicted"/>
<name>A0A937FJ70_9CLOT</name>
<dbReference type="EMBL" id="JAESWA010000023">
    <property type="protein sequence ID" value="MBL4933213.1"/>
    <property type="molecule type" value="Genomic_DNA"/>
</dbReference>
<organism evidence="1 2">
    <name type="scientific">Clostridium paridis</name>
    <dbReference type="NCBI Taxonomy" id="2803863"/>
    <lineage>
        <taxon>Bacteria</taxon>
        <taxon>Bacillati</taxon>
        <taxon>Bacillota</taxon>
        <taxon>Clostridia</taxon>
        <taxon>Eubacteriales</taxon>
        <taxon>Clostridiaceae</taxon>
        <taxon>Clostridium</taxon>
    </lineage>
</organism>
<dbReference type="RefSeq" id="WP_202768614.1">
    <property type="nucleotide sequence ID" value="NZ_JAESWA010000023.1"/>
</dbReference>
<dbReference type="SUPFAM" id="SSF102114">
    <property type="entry name" value="Radical SAM enzymes"/>
    <property type="match status" value="1"/>
</dbReference>
<dbReference type="AlphaFoldDB" id="A0A937FJ70"/>
<dbReference type="Proteomes" id="UP000623681">
    <property type="component" value="Unassembled WGS sequence"/>
</dbReference>
<comment type="caution">
    <text evidence="1">The sequence shown here is derived from an EMBL/GenBank/DDBJ whole genome shotgun (WGS) entry which is preliminary data.</text>
</comment>